<dbReference type="InterPro" id="IPR031872">
    <property type="entry name" value="NDC10_II"/>
</dbReference>
<sequence>MHALGAPPIPLLFLAALLVLILQPEFLALAFDRQRILLPSSFQQESEQTGEDSEAALLREYNVPGANAYEMLGYEDDDDEGEGDREEGEEDDEADDGDDDEDGPEDMVAFRRGVRVAAVQRFEKNRRPGGRKTQNAMVRAWNEFTTIHTSSKKIPDNIVDEHSLLLYIKFCAERPKRDRKGNDIPGTFVGASQLKKLFFGALRIRKEQDANLPTLARTRPATSVIVYDSIKTRMDEALTRERDQFEDAPDIRANTWLSQVTEEQLRDVGFGFLAHRQLRLAVWGHLAWTAQHASGNRGDDFRALKLAELQPTVLKHPDKRTDIYAVLGMQSEEKAGKRGMRTVTFYSKVINPVYSTFIANAKPEMCPLGGFAFYFHYIYDEKKIIDTMKLDYKINKSWRQIRVLHGPKSPTTPFNEQNFYNLISKAYVHAGFTSRLKAHLARHLLGYRQESMGWAILGAAGFRSDEIYDPVWRRVRVPEVFLQLVCPMAEEMREKVAGVEHLSGAFNHWEMVIELREYFFKCGAAIWQLVPNSTIFRLPAFQNADVRNWMTTGYPAQLSALQAAAGDPLEIERIQNVQLVRVLNGMRGSLSSMTQELRELRAMVGRRTAMFTPARALEATRTVLDHDEALPGTLILPDLPDRLTSTPVRQFSTSDRVQQSSSSHSVQQSSNSTPTPSRPESSPAPRLVTQVELVLPPLAAFFLQGQPIGMVHPVFGMRSARWVEDIFPAILRPALCWDVWCPRKTMEQFESIKEIWEVYSIGERICDDDGTRTKMKPPLKLVAQFFRHEWRSSTDKKEQNRKAKAWQRFRGIPEWIEHAMTNRRISLEVAIQELEDLRAAESATEEPRGLNWLANHLADQRKEAVRQQVNVPSLCTPSCSSSRTGG</sequence>
<feature type="region of interest" description="Disordered" evidence="1">
    <location>
        <begin position="73"/>
        <end position="106"/>
    </location>
</feature>
<dbReference type="Gene3D" id="1.10.443.20">
    <property type="entry name" value="Centromere DNA-binding protein complex CBF3 subunit, domain 2"/>
    <property type="match status" value="2"/>
</dbReference>
<evidence type="ECO:0000313" key="4">
    <source>
        <dbReference type="EMBL" id="KAJ7017987.1"/>
    </source>
</evidence>
<dbReference type="AlphaFoldDB" id="A0AAD6RZR0"/>
<dbReference type="Proteomes" id="UP001218188">
    <property type="component" value="Unassembled WGS sequence"/>
</dbReference>
<evidence type="ECO:0000259" key="3">
    <source>
        <dbReference type="Pfam" id="PF16787"/>
    </source>
</evidence>
<feature type="region of interest" description="Disordered" evidence="1">
    <location>
        <begin position="651"/>
        <end position="685"/>
    </location>
</feature>
<dbReference type="EMBL" id="JARJCM010000368">
    <property type="protein sequence ID" value="KAJ7017987.1"/>
    <property type="molecule type" value="Genomic_DNA"/>
</dbReference>
<evidence type="ECO:0000313" key="5">
    <source>
        <dbReference type="Proteomes" id="UP001218188"/>
    </source>
</evidence>
<evidence type="ECO:0000256" key="2">
    <source>
        <dbReference type="SAM" id="SignalP"/>
    </source>
</evidence>
<name>A0AAD6RZR0_9AGAR</name>
<feature type="compositionally biased region" description="Low complexity" evidence="1">
    <location>
        <begin position="652"/>
        <end position="685"/>
    </location>
</feature>
<feature type="chain" id="PRO_5041986283" description="Ndc10 domain-containing protein" evidence="2">
    <location>
        <begin position="31"/>
        <end position="886"/>
    </location>
</feature>
<dbReference type="Pfam" id="PF16787">
    <property type="entry name" value="NDC10_II"/>
    <property type="match status" value="1"/>
</dbReference>
<organism evidence="4 5">
    <name type="scientific">Mycena alexandri</name>
    <dbReference type="NCBI Taxonomy" id="1745969"/>
    <lineage>
        <taxon>Eukaryota</taxon>
        <taxon>Fungi</taxon>
        <taxon>Dikarya</taxon>
        <taxon>Basidiomycota</taxon>
        <taxon>Agaricomycotina</taxon>
        <taxon>Agaricomycetes</taxon>
        <taxon>Agaricomycetidae</taxon>
        <taxon>Agaricales</taxon>
        <taxon>Marasmiineae</taxon>
        <taxon>Mycenaceae</taxon>
        <taxon>Mycena</taxon>
    </lineage>
</organism>
<dbReference type="InterPro" id="IPR038279">
    <property type="entry name" value="Ndc10_dom2_sf"/>
</dbReference>
<keyword evidence="5" id="KW-1185">Reference proteome</keyword>
<gene>
    <name evidence="4" type="ORF">C8F04DRAFT_1330365</name>
</gene>
<feature type="signal peptide" evidence="2">
    <location>
        <begin position="1"/>
        <end position="30"/>
    </location>
</feature>
<proteinExistence type="predicted"/>
<feature type="compositionally biased region" description="Acidic residues" evidence="1">
    <location>
        <begin position="73"/>
        <end position="105"/>
    </location>
</feature>
<feature type="domain" description="Ndc10" evidence="3">
    <location>
        <begin position="292"/>
        <end position="441"/>
    </location>
</feature>
<evidence type="ECO:0000256" key="1">
    <source>
        <dbReference type="SAM" id="MobiDB-lite"/>
    </source>
</evidence>
<protein>
    <recommendedName>
        <fullName evidence="3">Ndc10 domain-containing protein</fullName>
    </recommendedName>
</protein>
<dbReference type="GO" id="GO:0003677">
    <property type="term" value="F:DNA binding"/>
    <property type="evidence" value="ECO:0007669"/>
    <property type="project" value="InterPro"/>
</dbReference>
<reference evidence="4" key="1">
    <citation type="submission" date="2023-03" db="EMBL/GenBank/DDBJ databases">
        <title>Massive genome expansion in bonnet fungi (Mycena s.s.) driven by repeated elements and novel gene families across ecological guilds.</title>
        <authorList>
            <consortium name="Lawrence Berkeley National Laboratory"/>
            <person name="Harder C.B."/>
            <person name="Miyauchi S."/>
            <person name="Viragh M."/>
            <person name="Kuo A."/>
            <person name="Thoen E."/>
            <person name="Andreopoulos B."/>
            <person name="Lu D."/>
            <person name="Skrede I."/>
            <person name="Drula E."/>
            <person name="Henrissat B."/>
            <person name="Morin E."/>
            <person name="Kohler A."/>
            <person name="Barry K."/>
            <person name="LaButti K."/>
            <person name="Morin E."/>
            <person name="Salamov A."/>
            <person name="Lipzen A."/>
            <person name="Mereny Z."/>
            <person name="Hegedus B."/>
            <person name="Baldrian P."/>
            <person name="Stursova M."/>
            <person name="Weitz H."/>
            <person name="Taylor A."/>
            <person name="Grigoriev I.V."/>
            <person name="Nagy L.G."/>
            <person name="Martin F."/>
            <person name="Kauserud H."/>
        </authorList>
    </citation>
    <scope>NUCLEOTIDE SEQUENCE</scope>
    <source>
        <strain evidence="4">CBHHK200</strain>
    </source>
</reference>
<keyword evidence="2" id="KW-0732">Signal</keyword>
<comment type="caution">
    <text evidence="4">The sequence shown here is derived from an EMBL/GenBank/DDBJ whole genome shotgun (WGS) entry which is preliminary data.</text>
</comment>
<accession>A0AAD6RZR0</accession>